<protein>
    <submittedName>
        <fullName evidence="8">MATE family efflux transporter</fullName>
    </submittedName>
</protein>
<evidence type="ECO:0000313" key="8">
    <source>
        <dbReference type="EMBL" id="UWX05840.1"/>
    </source>
</evidence>
<comment type="subcellular location">
    <subcellularLocation>
        <location evidence="1">Cell membrane</location>
        <topology evidence="1">Multi-pass membrane protein</topology>
    </subcellularLocation>
</comment>
<feature type="transmembrane region" description="Helical" evidence="7">
    <location>
        <begin position="242"/>
        <end position="265"/>
    </location>
</feature>
<keyword evidence="3" id="KW-1003">Cell membrane</keyword>
<evidence type="ECO:0000256" key="7">
    <source>
        <dbReference type="SAM" id="Phobius"/>
    </source>
</evidence>
<reference evidence="8" key="1">
    <citation type="submission" date="2020-12" db="EMBL/GenBank/DDBJ databases">
        <title>Taurinivorans muris gen. nov., sp. nov., fundamental and realized metabolic niche of a ubiquitous sulfidogenic bacterium in the murine intestine.</title>
        <authorList>
            <person name="Ye H."/>
            <person name="Hanson B.T."/>
            <person name="Loy A."/>
        </authorList>
    </citation>
    <scope>NUCLEOTIDE SEQUENCE</scope>
    <source>
        <strain evidence="8">LT0009</strain>
    </source>
</reference>
<dbReference type="InterPro" id="IPR047135">
    <property type="entry name" value="YsiQ"/>
</dbReference>
<name>A0ABY5Y0X4_9BACT</name>
<feature type="transmembrane region" description="Helical" evidence="7">
    <location>
        <begin position="91"/>
        <end position="112"/>
    </location>
</feature>
<evidence type="ECO:0000256" key="3">
    <source>
        <dbReference type="ARBA" id="ARBA00022475"/>
    </source>
</evidence>
<dbReference type="PIRSF" id="PIRSF006603">
    <property type="entry name" value="DinF"/>
    <property type="match status" value="1"/>
</dbReference>
<feature type="transmembrane region" description="Helical" evidence="7">
    <location>
        <begin position="162"/>
        <end position="184"/>
    </location>
</feature>
<dbReference type="CDD" id="cd13134">
    <property type="entry name" value="MATE_like_8"/>
    <property type="match status" value="1"/>
</dbReference>
<sequence>MESIIQRLDIRRQLIALTFPIFIETLLIMLAGFVDVFMLSRVSDSAVAAVGLANQVLMLVYMVFMIGVMGVTVVCSQYIGAKDEHGFVKTISAAVAYNIFVGIVTGIFFTFFTPELIVFLDTRAELVDNATVYFEIAGGFSILVCMNMTYSGIMRSCNLARYPMYVSVVANILNIFGNYVLIFGKFGFPELGVQGAAISTVFSRVVACSLLFYAIKRQKVRDSIFRNMFPFPMDKLRKIMKIGLPGAGEMFSYSLSQTVIVYLVNKLGTEALAARTYLVNIITFIFLFSLSLGQASAIIVGQLAGRKRKDAALKLGSFSLKIAVSVSVALSFCLALAGGRVMPLLTDNANIIALCLTILWIDVVLEVGRAVNILGGRMLSAVGNPEFAFVVGVIVMWGVATLGAYVFGLYLGYGLVGMWICFAADECLRAVFIWRHWASQKWAKKSLIHAD</sequence>
<dbReference type="PANTHER" id="PTHR42925">
    <property type="entry name" value="MULTIDRUG AND TOXIN EFFLUX PROTEIN MATE FAMILY"/>
    <property type="match status" value="1"/>
</dbReference>
<keyword evidence="6 7" id="KW-0472">Membrane</keyword>
<dbReference type="Pfam" id="PF01554">
    <property type="entry name" value="MatE"/>
    <property type="match status" value="2"/>
</dbReference>
<accession>A0ABY5Y0X4</accession>
<feature type="transmembrane region" description="Helical" evidence="7">
    <location>
        <begin position="58"/>
        <end position="79"/>
    </location>
</feature>
<evidence type="ECO:0000256" key="4">
    <source>
        <dbReference type="ARBA" id="ARBA00022692"/>
    </source>
</evidence>
<keyword evidence="2" id="KW-0813">Transport</keyword>
<keyword evidence="4 7" id="KW-0812">Transmembrane</keyword>
<feature type="transmembrane region" description="Helical" evidence="7">
    <location>
        <begin position="14"/>
        <end position="38"/>
    </location>
</feature>
<dbReference type="RefSeq" id="WP_334315431.1">
    <property type="nucleotide sequence ID" value="NZ_CP065938.1"/>
</dbReference>
<feature type="transmembrane region" description="Helical" evidence="7">
    <location>
        <begin position="387"/>
        <end position="407"/>
    </location>
</feature>
<feature type="transmembrane region" description="Helical" evidence="7">
    <location>
        <begin position="196"/>
        <end position="215"/>
    </location>
</feature>
<evidence type="ECO:0000313" key="9">
    <source>
        <dbReference type="Proteomes" id="UP001058120"/>
    </source>
</evidence>
<gene>
    <name evidence="8" type="ORF">JBF11_00480</name>
</gene>
<organism evidence="8 9">
    <name type="scientific">Taurinivorans muris</name>
    <dbReference type="NCBI Taxonomy" id="2787751"/>
    <lineage>
        <taxon>Bacteria</taxon>
        <taxon>Pseudomonadati</taxon>
        <taxon>Thermodesulfobacteriota</taxon>
        <taxon>Desulfovibrionia</taxon>
        <taxon>Desulfovibrionales</taxon>
        <taxon>Desulfovibrionaceae</taxon>
        <taxon>Taurinivorans</taxon>
    </lineage>
</organism>
<feature type="transmembrane region" description="Helical" evidence="7">
    <location>
        <begin position="277"/>
        <end position="300"/>
    </location>
</feature>
<evidence type="ECO:0000256" key="2">
    <source>
        <dbReference type="ARBA" id="ARBA00022448"/>
    </source>
</evidence>
<dbReference type="NCBIfam" id="TIGR00797">
    <property type="entry name" value="matE"/>
    <property type="match status" value="1"/>
</dbReference>
<feature type="transmembrane region" description="Helical" evidence="7">
    <location>
        <begin position="351"/>
        <end position="375"/>
    </location>
</feature>
<evidence type="ECO:0000256" key="1">
    <source>
        <dbReference type="ARBA" id="ARBA00004651"/>
    </source>
</evidence>
<dbReference type="EMBL" id="CP065938">
    <property type="protein sequence ID" value="UWX05840.1"/>
    <property type="molecule type" value="Genomic_DNA"/>
</dbReference>
<proteinExistence type="predicted"/>
<dbReference type="PANTHER" id="PTHR42925:SF1">
    <property type="entry name" value="VIRULENCE FACTOR MVIN"/>
    <property type="match status" value="1"/>
</dbReference>
<feature type="transmembrane region" description="Helical" evidence="7">
    <location>
        <begin position="320"/>
        <end position="339"/>
    </location>
</feature>
<keyword evidence="9" id="KW-1185">Reference proteome</keyword>
<feature type="transmembrane region" description="Helical" evidence="7">
    <location>
        <begin position="132"/>
        <end position="150"/>
    </location>
</feature>
<dbReference type="Proteomes" id="UP001058120">
    <property type="component" value="Chromosome"/>
</dbReference>
<dbReference type="InterPro" id="IPR002528">
    <property type="entry name" value="MATE_fam"/>
</dbReference>
<evidence type="ECO:0000256" key="5">
    <source>
        <dbReference type="ARBA" id="ARBA00022989"/>
    </source>
</evidence>
<dbReference type="InterPro" id="IPR048279">
    <property type="entry name" value="MdtK-like"/>
</dbReference>
<evidence type="ECO:0000256" key="6">
    <source>
        <dbReference type="ARBA" id="ARBA00023136"/>
    </source>
</evidence>
<keyword evidence="5 7" id="KW-1133">Transmembrane helix</keyword>